<dbReference type="InterPro" id="IPR003892">
    <property type="entry name" value="CUE"/>
</dbReference>
<feature type="domain" description="CUE" evidence="2">
    <location>
        <begin position="410"/>
        <end position="453"/>
    </location>
</feature>
<dbReference type="RefSeq" id="XP_021559175.1">
    <property type="nucleotide sequence ID" value="XM_021703500.1"/>
</dbReference>
<feature type="region of interest" description="Disordered" evidence="1">
    <location>
        <begin position="542"/>
        <end position="697"/>
    </location>
</feature>
<dbReference type="GO" id="GO:0043130">
    <property type="term" value="F:ubiquitin binding"/>
    <property type="evidence" value="ECO:0007669"/>
    <property type="project" value="InterPro"/>
</dbReference>
<dbReference type="InterPro" id="IPR041800">
    <property type="entry name" value="ASCC2_CUE"/>
</dbReference>
<reference evidence="4" key="1">
    <citation type="submission" date="2025-08" db="UniProtKB">
        <authorList>
            <consortium name="RefSeq"/>
        </authorList>
    </citation>
    <scope>IDENTIFICATION</scope>
    <source>
        <tissue evidence="4">Blood</tissue>
    </source>
</reference>
<evidence type="ECO:0000259" key="2">
    <source>
        <dbReference type="PROSITE" id="PS51140"/>
    </source>
</evidence>
<dbReference type="GeneID" id="110592489"/>
<dbReference type="Proteomes" id="UP000248481">
    <property type="component" value="Chromosome 14"/>
</dbReference>
<gene>
    <name evidence="4" type="primary">ASCC2</name>
</gene>
<name>A0A2Y9ICR6_NEOSC</name>
<proteinExistence type="predicted"/>
<dbReference type="PANTHER" id="PTHR21494:SF0">
    <property type="entry name" value="ACTIVATING SIGNAL COINTEGRATOR 1 COMPLEX SUBUNIT 2"/>
    <property type="match status" value="1"/>
</dbReference>
<feature type="compositionally biased region" description="Acidic residues" evidence="1">
    <location>
        <begin position="552"/>
        <end position="561"/>
    </location>
</feature>
<protein>
    <submittedName>
        <fullName evidence="4">Activating signal cointegrator 1 complex subunit 2 isoform X4</fullName>
    </submittedName>
</protein>
<feature type="compositionally biased region" description="Acidic residues" evidence="1">
    <location>
        <begin position="597"/>
        <end position="610"/>
    </location>
</feature>
<sequence length="697" mass="79306">MPALPLDQLQITHTDLKTGKLRTSPALVIFDETLQKCLDSYLRYVPRKFDEWVAPAPEVVDMQKRLHRSVFLTFLRMSTHKESKDHFISPSAFGEILYNNFLFDIPKILDLCVLFGKGNSPLLQKMIGNIFTQQPSYYNDLDETMPTILQVFSNILQHCGLQGDGASATPQKLEERGRLTPSDMPLLELKDIVLYLCDTCTTLWAFLDIFPLACQTFQKHDFCYRLASFYEIAIPELESAMKKRRLEDSKLLGDLWQRLSHSRKKLLEIFHILINQICLLPVLESSCDNIQGFIEEFLQIFSSLLQEKRFLRDYDTLFPVADDVSLLQQASAVLDETRTAYILQAVESAWEGVDRRKATDAKDPPVAEDPNGVIVLAEPVGGPSSHPENSEEEECMGAAAALGPPVCGVELDSLISQVKDLLPDLGEGFILACLEHYTYNPEQVINNILEERLAPALSQLDRSLDRQVKPDPTPLLTSRHNVFQNDEFDVFSRDSVDLSRVHKGRRKEENTRSLLNDKRDVVAQRQRYEQYSVVVEEVPLQPGEGLSYRGDDYEDEYDDTYDGNQVGANDADSDDELISRRPFTIPQVLRTKVPGEGQEEDEEEEEEAEEEAPKPDHFVQDPAVLREKAEARRMAFLTRKGYRHDSSTVVAGSPRGHGQSRETTQERRKKEANKATRANHNRRTMADRKRSKGMIPS</sequence>
<dbReference type="Gene3D" id="1.10.8.10">
    <property type="entry name" value="DNA helicase RuvA subunit, C-terminal domain"/>
    <property type="match status" value="1"/>
</dbReference>
<dbReference type="CTD" id="84164"/>
<evidence type="ECO:0000313" key="3">
    <source>
        <dbReference type="Proteomes" id="UP000248481"/>
    </source>
</evidence>
<evidence type="ECO:0000256" key="1">
    <source>
        <dbReference type="SAM" id="MobiDB-lite"/>
    </source>
</evidence>
<dbReference type="PANTHER" id="PTHR21494">
    <property type="entry name" value="ACTIVATING SIGNAL COINTEGRATOR 1 COMPLEX SUBUNIT 2 ASC-1 COMPLEX SUBUNIT P100"/>
    <property type="match status" value="1"/>
</dbReference>
<organism evidence="3 4">
    <name type="scientific">Neomonachus schauinslandi</name>
    <name type="common">Hawaiian monk seal</name>
    <name type="synonym">Monachus schauinslandi</name>
    <dbReference type="NCBI Taxonomy" id="29088"/>
    <lineage>
        <taxon>Eukaryota</taxon>
        <taxon>Metazoa</taxon>
        <taxon>Chordata</taxon>
        <taxon>Craniata</taxon>
        <taxon>Vertebrata</taxon>
        <taxon>Euteleostomi</taxon>
        <taxon>Mammalia</taxon>
        <taxon>Eutheria</taxon>
        <taxon>Laurasiatheria</taxon>
        <taxon>Carnivora</taxon>
        <taxon>Caniformia</taxon>
        <taxon>Pinnipedia</taxon>
        <taxon>Phocidae</taxon>
        <taxon>Monachinae</taxon>
        <taxon>Monachini</taxon>
        <taxon>Neomonachus</taxon>
    </lineage>
</organism>
<dbReference type="SUPFAM" id="SSF46934">
    <property type="entry name" value="UBA-like"/>
    <property type="match status" value="1"/>
</dbReference>
<feature type="compositionally biased region" description="Basic and acidic residues" evidence="1">
    <location>
        <begin position="659"/>
        <end position="674"/>
    </location>
</feature>
<dbReference type="InterPro" id="IPR009060">
    <property type="entry name" value="UBA-like_sf"/>
</dbReference>
<accession>A0A2Y9ICR6</accession>
<dbReference type="InterPro" id="IPR052586">
    <property type="entry name" value="ASCC2"/>
</dbReference>
<dbReference type="PROSITE" id="PS51140">
    <property type="entry name" value="CUE"/>
    <property type="match status" value="1"/>
</dbReference>
<dbReference type="GO" id="GO:0006355">
    <property type="term" value="P:regulation of DNA-templated transcription"/>
    <property type="evidence" value="ECO:0007669"/>
    <property type="project" value="TreeGrafter"/>
</dbReference>
<dbReference type="Pfam" id="PF02845">
    <property type="entry name" value="CUE"/>
    <property type="match status" value="1"/>
</dbReference>
<keyword evidence="3" id="KW-1185">Reference proteome</keyword>
<feature type="compositionally biased region" description="Basic and acidic residues" evidence="1">
    <location>
        <begin position="611"/>
        <end position="633"/>
    </location>
</feature>
<evidence type="ECO:0000313" key="4">
    <source>
        <dbReference type="RefSeq" id="XP_021559175.1"/>
    </source>
</evidence>
<dbReference type="CDD" id="cd14364">
    <property type="entry name" value="CUE_ASCC2"/>
    <property type="match status" value="1"/>
</dbReference>
<dbReference type="SMART" id="SM00546">
    <property type="entry name" value="CUE"/>
    <property type="match status" value="1"/>
</dbReference>
<dbReference type="AlphaFoldDB" id="A0A2Y9ICR6"/>